<dbReference type="STRING" id="1036808.A0A0C3EGZ7"/>
<keyword evidence="3" id="KW-1185">Reference proteome</keyword>
<protein>
    <submittedName>
        <fullName evidence="2">Uncharacterized protein</fullName>
    </submittedName>
</protein>
<dbReference type="OrthoDB" id="3258416at2759"/>
<sequence>MGPVPGREALEAMKRVDIQKLCKDYGVKANLKTEALIDLLLDASRPPPPRSNPTQPSEHSTPGIPRYSGSRRSSVIIHSDSTDAPQRDTSSRPANEDQLIPLPLLPPPQPTRTRKARESQYRLGVGRPVVAGGGGARAVTKSISTSRRLKRAKSNTAMEPSEATITEEPEPEEHGRDSLLKGNLTGNASDTNGSPPHPDKLPPESQITELVQSAVVKALAPMQKELDLHKSQLAELKDKVSLMIASFEAHIRDLTSEIDDLRAKAKGATTISGSPEGPPSRIPQPPSTPKRVWSPHRTFEKDAPSELSSDSTEPGTLALPGTESGINPQPTHIGTLLPGFTQSTLGKRGRDPASWEDEGSLKKDGLSETELRTGKRPKLRTEDREDGNSTQRGQSELATGGAEETEAVHEPGPSSLVVDASTNTTNDVEIVNPFKFGFVPSASTPAQAAFPLSMGSFPFPEPPTSPSPANAPERPHSDTIGPFGPQRMGRRSSSGRTVPQTHGETSGSAGLQRMPSSNDVASQIGLTAIRTAATDLGTPLPPAERTMYGTELDGETRFGDFGVGGVASGFWIRGRY</sequence>
<organism evidence="2 3">
    <name type="scientific">Scleroderma citrinum Foug A</name>
    <dbReference type="NCBI Taxonomy" id="1036808"/>
    <lineage>
        <taxon>Eukaryota</taxon>
        <taxon>Fungi</taxon>
        <taxon>Dikarya</taxon>
        <taxon>Basidiomycota</taxon>
        <taxon>Agaricomycotina</taxon>
        <taxon>Agaricomycetes</taxon>
        <taxon>Agaricomycetidae</taxon>
        <taxon>Boletales</taxon>
        <taxon>Sclerodermatineae</taxon>
        <taxon>Sclerodermataceae</taxon>
        <taxon>Scleroderma</taxon>
    </lineage>
</organism>
<gene>
    <name evidence="2" type="ORF">SCLCIDRAFT_1210691</name>
</gene>
<feature type="region of interest" description="Disordered" evidence="1">
    <location>
        <begin position="42"/>
        <end position="204"/>
    </location>
</feature>
<accession>A0A0C3EGZ7</accession>
<feature type="compositionally biased region" description="Polar residues" evidence="1">
    <location>
        <begin position="388"/>
        <end position="397"/>
    </location>
</feature>
<evidence type="ECO:0000313" key="3">
    <source>
        <dbReference type="Proteomes" id="UP000053989"/>
    </source>
</evidence>
<feature type="compositionally biased region" description="Polar residues" evidence="1">
    <location>
        <begin position="184"/>
        <end position="194"/>
    </location>
</feature>
<dbReference type="AlphaFoldDB" id="A0A0C3EGZ7"/>
<feature type="compositionally biased region" description="Pro residues" evidence="1">
    <location>
        <begin position="276"/>
        <end position="288"/>
    </location>
</feature>
<dbReference type="HOGENOM" id="CLU_029047_0_0_1"/>
<feature type="region of interest" description="Disordered" evidence="1">
    <location>
        <begin position="266"/>
        <end position="420"/>
    </location>
</feature>
<feature type="region of interest" description="Disordered" evidence="1">
    <location>
        <begin position="454"/>
        <end position="517"/>
    </location>
</feature>
<dbReference type="Proteomes" id="UP000053989">
    <property type="component" value="Unassembled WGS sequence"/>
</dbReference>
<evidence type="ECO:0000256" key="1">
    <source>
        <dbReference type="SAM" id="MobiDB-lite"/>
    </source>
</evidence>
<proteinExistence type="predicted"/>
<dbReference type="EMBL" id="KN822014">
    <property type="protein sequence ID" value="KIM67191.1"/>
    <property type="molecule type" value="Genomic_DNA"/>
</dbReference>
<reference evidence="2 3" key="1">
    <citation type="submission" date="2014-04" db="EMBL/GenBank/DDBJ databases">
        <authorList>
            <consortium name="DOE Joint Genome Institute"/>
            <person name="Kuo A."/>
            <person name="Kohler A."/>
            <person name="Nagy L.G."/>
            <person name="Floudas D."/>
            <person name="Copeland A."/>
            <person name="Barry K.W."/>
            <person name="Cichocki N."/>
            <person name="Veneault-Fourrey C."/>
            <person name="LaButti K."/>
            <person name="Lindquist E.A."/>
            <person name="Lipzen A."/>
            <person name="Lundell T."/>
            <person name="Morin E."/>
            <person name="Murat C."/>
            <person name="Sun H."/>
            <person name="Tunlid A."/>
            <person name="Henrissat B."/>
            <person name="Grigoriev I.V."/>
            <person name="Hibbett D.S."/>
            <person name="Martin F."/>
            <person name="Nordberg H.P."/>
            <person name="Cantor M.N."/>
            <person name="Hua S.X."/>
        </authorList>
    </citation>
    <scope>NUCLEOTIDE SEQUENCE [LARGE SCALE GENOMIC DNA]</scope>
    <source>
        <strain evidence="2 3">Foug A</strain>
    </source>
</reference>
<evidence type="ECO:0000313" key="2">
    <source>
        <dbReference type="EMBL" id="KIM67191.1"/>
    </source>
</evidence>
<feature type="compositionally biased region" description="Basic and acidic residues" evidence="1">
    <location>
        <begin position="348"/>
        <end position="387"/>
    </location>
</feature>
<dbReference type="InParanoid" id="A0A0C3EGZ7"/>
<feature type="compositionally biased region" description="Polar residues" evidence="1">
    <location>
        <begin position="491"/>
        <end position="517"/>
    </location>
</feature>
<reference evidence="3" key="2">
    <citation type="submission" date="2015-01" db="EMBL/GenBank/DDBJ databases">
        <title>Evolutionary Origins and Diversification of the Mycorrhizal Mutualists.</title>
        <authorList>
            <consortium name="DOE Joint Genome Institute"/>
            <consortium name="Mycorrhizal Genomics Consortium"/>
            <person name="Kohler A."/>
            <person name="Kuo A."/>
            <person name="Nagy L.G."/>
            <person name="Floudas D."/>
            <person name="Copeland A."/>
            <person name="Barry K.W."/>
            <person name="Cichocki N."/>
            <person name="Veneault-Fourrey C."/>
            <person name="LaButti K."/>
            <person name="Lindquist E.A."/>
            <person name="Lipzen A."/>
            <person name="Lundell T."/>
            <person name="Morin E."/>
            <person name="Murat C."/>
            <person name="Riley R."/>
            <person name="Ohm R."/>
            <person name="Sun H."/>
            <person name="Tunlid A."/>
            <person name="Henrissat B."/>
            <person name="Grigoriev I.V."/>
            <person name="Hibbett D.S."/>
            <person name="Martin F."/>
        </authorList>
    </citation>
    <scope>NUCLEOTIDE SEQUENCE [LARGE SCALE GENOMIC DNA]</scope>
    <source>
        <strain evidence="3">Foug A</strain>
    </source>
</reference>
<name>A0A0C3EGZ7_9AGAM</name>